<dbReference type="Gene3D" id="3.30.70.2760">
    <property type="match status" value="1"/>
</dbReference>
<gene>
    <name evidence="1" type="ORF">Bpfe_011881</name>
</gene>
<dbReference type="GO" id="GO:0005634">
    <property type="term" value="C:nucleus"/>
    <property type="evidence" value="ECO:0007669"/>
    <property type="project" value="TreeGrafter"/>
</dbReference>
<dbReference type="InterPro" id="IPR050135">
    <property type="entry name" value="dGTPase-like"/>
</dbReference>
<keyword evidence="2" id="KW-1185">Reference proteome</keyword>
<dbReference type="AlphaFoldDB" id="A0AAD8BQ90"/>
<evidence type="ECO:0000313" key="2">
    <source>
        <dbReference type="Proteomes" id="UP001233172"/>
    </source>
</evidence>
<evidence type="ECO:0000313" key="1">
    <source>
        <dbReference type="EMBL" id="KAK0058576.1"/>
    </source>
</evidence>
<comment type="caution">
    <text evidence="1">The sequence shown here is derived from an EMBL/GenBank/DDBJ whole genome shotgun (WGS) entry which is preliminary data.</text>
</comment>
<organism evidence="1 2">
    <name type="scientific">Biomphalaria pfeifferi</name>
    <name type="common">Bloodfluke planorb</name>
    <name type="synonym">Freshwater snail</name>
    <dbReference type="NCBI Taxonomy" id="112525"/>
    <lineage>
        <taxon>Eukaryota</taxon>
        <taxon>Metazoa</taxon>
        <taxon>Spiralia</taxon>
        <taxon>Lophotrochozoa</taxon>
        <taxon>Mollusca</taxon>
        <taxon>Gastropoda</taxon>
        <taxon>Heterobranchia</taxon>
        <taxon>Euthyneura</taxon>
        <taxon>Panpulmonata</taxon>
        <taxon>Hygrophila</taxon>
        <taxon>Lymnaeoidea</taxon>
        <taxon>Planorbidae</taxon>
        <taxon>Biomphalaria</taxon>
    </lineage>
</organism>
<reference evidence="1" key="2">
    <citation type="submission" date="2023-04" db="EMBL/GenBank/DDBJ databases">
        <authorList>
            <person name="Bu L."/>
            <person name="Lu L."/>
            <person name="Laidemitt M.R."/>
            <person name="Zhang S.M."/>
            <person name="Mutuku M."/>
            <person name="Mkoji G."/>
            <person name="Steinauer M."/>
            <person name="Loker E.S."/>
        </authorList>
    </citation>
    <scope>NUCLEOTIDE SEQUENCE</scope>
    <source>
        <strain evidence="1">KasaAsao</strain>
        <tissue evidence="1">Whole Snail</tissue>
    </source>
</reference>
<dbReference type="Proteomes" id="UP001233172">
    <property type="component" value="Unassembled WGS sequence"/>
</dbReference>
<dbReference type="SUPFAM" id="SSF109604">
    <property type="entry name" value="HD-domain/PDEase-like"/>
    <property type="match status" value="1"/>
</dbReference>
<name>A0AAD8BQ90_BIOPF</name>
<dbReference type="Gene3D" id="1.10.3210.10">
    <property type="entry name" value="Hypothetical protein af1432"/>
    <property type="match status" value="1"/>
</dbReference>
<dbReference type="PANTHER" id="PTHR11373:SF4">
    <property type="entry name" value="DEOXYNUCLEOSIDE TRIPHOSPHATE TRIPHOSPHOHYDROLASE SAMHD1"/>
    <property type="match status" value="1"/>
</dbReference>
<dbReference type="GO" id="GO:0006203">
    <property type="term" value="P:dGTP catabolic process"/>
    <property type="evidence" value="ECO:0007669"/>
    <property type="project" value="TreeGrafter"/>
</dbReference>
<dbReference type="EMBL" id="JASAOG010000047">
    <property type="protein sequence ID" value="KAK0058576.1"/>
    <property type="molecule type" value="Genomic_DNA"/>
</dbReference>
<dbReference type="PANTHER" id="PTHR11373">
    <property type="entry name" value="DEOXYNUCLEOSIDE TRIPHOSPHATE TRIPHOSPHOHYDROLASE"/>
    <property type="match status" value="1"/>
</dbReference>
<dbReference type="GO" id="GO:0008832">
    <property type="term" value="F:dGTPase activity"/>
    <property type="evidence" value="ECO:0007669"/>
    <property type="project" value="TreeGrafter"/>
</dbReference>
<reference evidence="1" key="1">
    <citation type="journal article" date="2023" name="PLoS Negl. Trop. Dis.">
        <title>A genome sequence for Biomphalaria pfeifferi, the major vector snail for the human-infecting parasite Schistosoma mansoni.</title>
        <authorList>
            <person name="Bu L."/>
            <person name="Lu L."/>
            <person name="Laidemitt M.R."/>
            <person name="Zhang S.M."/>
            <person name="Mutuku M."/>
            <person name="Mkoji G."/>
            <person name="Steinauer M."/>
            <person name="Loker E.S."/>
        </authorList>
    </citation>
    <scope>NUCLEOTIDE SEQUENCE</scope>
    <source>
        <strain evidence="1">KasaAsao</strain>
    </source>
</reference>
<protein>
    <submittedName>
        <fullName evidence="1">Deoxynucleoside triphosphate triphosphohydrolase SAMHD1</fullName>
    </submittedName>
</protein>
<proteinExistence type="predicted"/>
<sequence>MERRSNFDLDAPRCPSDAGSKLGLDLEEFPSSLPDSITFLALLSFSSILRPFGRGLLNESDNLHNFFHTRFSLYKRAYNHKVVCAIRIMINEAMQKAQHALKYCGKDGQMISLSECHTDAQAYRHLTDNVIFQIYYHQDKSPAFKEAKTLIDRVVFKRDLYTCVFESQPIDPAKFTLQEKQSNEEFIKNTLLETLKLDENSTQSKITTSDFEVQVFKLDFGMESENPIKRLNVYSKRDVKKAMPPDPKNYSRIFDPKEFRELIFRIYSRSRDKNICGQLNKASKKIAEKMKNGDRSS</sequence>
<accession>A0AAD8BQ90</accession>